<dbReference type="SUPFAM" id="SSF47923">
    <property type="entry name" value="Ypt/Rab-GAP domain of gyp1p"/>
    <property type="match status" value="2"/>
</dbReference>
<feature type="compositionally biased region" description="Low complexity" evidence="2">
    <location>
        <begin position="182"/>
        <end position="193"/>
    </location>
</feature>
<feature type="domain" description="Rab-GAP TBC" evidence="3">
    <location>
        <begin position="478"/>
        <end position="685"/>
    </location>
</feature>
<evidence type="ECO:0000256" key="2">
    <source>
        <dbReference type="SAM" id="MobiDB-lite"/>
    </source>
</evidence>
<comment type="caution">
    <text evidence="4">The sequence shown here is derived from an EMBL/GenBank/DDBJ whole genome shotgun (WGS) entry which is preliminary data.</text>
</comment>
<feature type="compositionally biased region" description="Polar residues" evidence="2">
    <location>
        <begin position="141"/>
        <end position="157"/>
    </location>
</feature>
<dbReference type="Gene3D" id="1.10.472.80">
    <property type="entry name" value="Ypt/Rab-GAP domain of gyp1p, domain 3"/>
    <property type="match status" value="1"/>
</dbReference>
<feature type="compositionally biased region" description="Low complexity" evidence="2">
    <location>
        <begin position="163"/>
        <end position="175"/>
    </location>
</feature>
<dbReference type="Gene3D" id="1.10.8.270">
    <property type="entry name" value="putative rabgap domain of human tbc1 domain family member 14 like domains"/>
    <property type="match status" value="1"/>
</dbReference>
<feature type="region of interest" description="Disordered" evidence="2">
    <location>
        <begin position="71"/>
        <end position="90"/>
    </location>
</feature>
<reference evidence="4 5" key="1">
    <citation type="journal article" date="2024" name="J. Plant Pathol.">
        <title>Sequence and assembly of the genome of Seiridium unicorne, isolate CBS 538.82, causal agent of cypress canker disease.</title>
        <authorList>
            <person name="Scali E."/>
            <person name="Rocca G.D."/>
            <person name="Danti R."/>
            <person name="Garbelotto M."/>
            <person name="Barberini S."/>
            <person name="Baroncelli R."/>
            <person name="Emiliani G."/>
        </authorList>
    </citation>
    <scope>NUCLEOTIDE SEQUENCE [LARGE SCALE GENOMIC DNA]</scope>
    <source>
        <strain evidence="4 5">BM-138-508</strain>
    </source>
</reference>
<dbReference type="PROSITE" id="PS50086">
    <property type="entry name" value="TBC_RABGAP"/>
    <property type="match status" value="1"/>
</dbReference>
<dbReference type="Pfam" id="PF22874">
    <property type="entry name" value="SBE2_M"/>
    <property type="match status" value="1"/>
</dbReference>
<feature type="region of interest" description="Disordered" evidence="2">
    <location>
        <begin position="99"/>
        <end position="210"/>
    </location>
</feature>
<dbReference type="PANTHER" id="PTHR47219">
    <property type="entry name" value="RAB GTPASE-ACTIVATING PROTEIN 1-LIKE"/>
    <property type="match status" value="1"/>
</dbReference>
<dbReference type="EMBL" id="JARVKF010000310">
    <property type="protein sequence ID" value="KAK9419602.1"/>
    <property type="molecule type" value="Genomic_DNA"/>
</dbReference>
<dbReference type="Pfam" id="PF00566">
    <property type="entry name" value="RabGAP-TBC"/>
    <property type="match status" value="1"/>
</dbReference>
<evidence type="ECO:0000259" key="3">
    <source>
        <dbReference type="PROSITE" id="PS50086"/>
    </source>
</evidence>
<dbReference type="InterPro" id="IPR000195">
    <property type="entry name" value="Rab-GAP-TBC_dom"/>
</dbReference>
<organism evidence="4 5">
    <name type="scientific">Seiridium unicorne</name>
    <dbReference type="NCBI Taxonomy" id="138068"/>
    <lineage>
        <taxon>Eukaryota</taxon>
        <taxon>Fungi</taxon>
        <taxon>Dikarya</taxon>
        <taxon>Ascomycota</taxon>
        <taxon>Pezizomycotina</taxon>
        <taxon>Sordariomycetes</taxon>
        <taxon>Xylariomycetidae</taxon>
        <taxon>Amphisphaeriales</taxon>
        <taxon>Sporocadaceae</taxon>
        <taxon>Seiridium</taxon>
    </lineage>
</organism>
<feature type="region of interest" description="Disordered" evidence="2">
    <location>
        <begin position="1"/>
        <end position="48"/>
    </location>
</feature>
<dbReference type="PANTHER" id="PTHR47219:SF15">
    <property type="entry name" value="TBC1 DOMAIN FAMILY MEMBER 12 ISOFORM X1"/>
    <property type="match status" value="1"/>
</dbReference>
<keyword evidence="5" id="KW-1185">Reference proteome</keyword>
<dbReference type="SMART" id="SM00164">
    <property type="entry name" value="TBC"/>
    <property type="match status" value="1"/>
</dbReference>
<accession>A0ABR2UY39</accession>
<feature type="region of interest" description="Disordered" evidence="2">
    <location>
        <begin position="222"/>
        <end position="318"/>
    </location>
</feature>
<protein>
    <submittedName>
        <fullName evidence="4">Rab-GTPase-TBC domain-containing protein</fullName>
    </submittedName>
</protein>
<dbReference type="InterPro" id="IPR035969">
    <property type="entry name" value="Rab-GAP_TBC_sf"/>
</dbReference>
<dbReference type="InterPro" id="IPR053949">
    <property type="entry name" value="SBE2/SBE22_M"/>
</dbReference>
<name>A0ABR2UY39_9PEZI</name>
<feature type="compositionally biased region" description="Polar residues" evidence="2">
    <location>
        <begin position="289"/>
        <end position="307"/>
    </location>
</feature>
<evidence type="ECO:0000313" key="4">
    <source>
        <dbReference type="EMBL" id="KAK9419602.1"/>
    </source>
</evidence>
<feature type="compositionally biased region" description="Basic and acidic residues" evidence="2">
    <location>
        <begin position="115"/>
        <end position="127"/>
    </location>
</feature>
<feature type="compositionally biased region" description="Low complexity" evidence="2">
    <location>
        <begin position="24"/>
        <end position="40"/>
    </location>
</feature>
<keyword evidence="1" id="KW-0175">Coiled coil</keyword>
<dbReference type="InterPro" id="IPR050302">
    <property type="entry name" value="Rab_GAP_TBC_domain"/>
</dbReference>
<feature type="compositionally biased region" description="Polar residues" evidence="2">
    <location>
        <begin position="77"/>
        <end position="90"/>
    </location>
</feature>
<feature type="coiled-coil region" evidence="1">
    <location>
        <begin position="319"/>
        <end position="346"/>
    </location>
</feature>
<feature type="compositionally biased region" description="Low complexity" evidence="2">
    <location>
        <begin position="252"/>
        <end position="265"/>
    </location>
</feature>
<gene>
    <name evidence="4" type="ORF">SUNI508_07338</name>
</gene>
<evidence type="ECO:0000313" key="5">
    <source>
        <dbReference type="Proteomes" id="UP001408356"/>
    </source>
</evidence>
<sequence length="742" mass="81822">MTYDNSRFGALDMHMVVPSPGSPPGMSSSKSSKTSSLRSFGSDDDSSVLADAGHFEEIGLDDDTITIDNAHAHDVNQTKSGLNPYSSSFTADLRAQSTRHVGPKIHPAQSTSTRDLARPRSQRDITQKTRPQFPAIRTQFRDTSTQGLSSIGPQPHTSPLPIRSLSARSASALGSNRRHRSPSPNLSLRSLSPKDPNIAPKPRRSSWQSTLERKSVIELEKECDEDDDNIPEGFILDNIPISPRPPVERSSSRSTSRPVSASTSPDRQPQERVRSVGNGTPPVAAAQGSLRSPSWRSEASSNESITSPGICPSPLKGRAKSWNSALSELSAEAKALTEKLEEHFDELDKTGVSGGIIRPTAKPRVKSALAELPPLRRTNIMIDPLPISKEKEAVLSRTRPSWLPPKDPAEEKKHLKEYQRLMANSIETDRRRQAAREKREKNKDAMASNLARVWEEDVLKRWNDAIRERRTRELWWKGVAPRTRGNVWSQAIGNELGLTETSFLAALNRAHEVEARMAQGKASTEDERKAKWLEKIRADTEGKTWGELNIFQIGGPLHQPLVDVLSAYAMYRSDIGYVNGSNTIAAILLLNLPSPTMAFIALANVLNRPLPLSFYASDNGAKASAYNLLLQTLSTKAPQLHKHLTSTALAIEPEDYLLSIFTALFTQHLSLDECTRLWDVYVFEGDALLVRAAVALLMQREPALLAAGNSSEVLQALAEGAQKTLQGREDDWMQRVREAGKA</sequence>
<evidence type="ECO:0000256" key="1">
    <source>
        <dbReference type="SAM" id="Coils"/>
    </source>
</evidence>
<dbReference type="Gene3D" id="1.10.10.750">
    <property type="entry name" value="Ypt/Rab-GAP domain of gyp1p, domain 1"/>
    <property type="match status" value="1"/>
</dbReference>
<dbReference type="Proteomes" id="UP001408356">
    <property type="component" value="Unassembled WGS sequence"/>
</dbReference>
<proteinExistence type="predicted"/>